<protein>
    <submittedName>
        <fullName evidence="1">Uncharacterized protein</fullName>
    </submittedName>
</protein>
<evidence type="ECO:0000313" key="1">
    <source>
        <dbReference type="EMBL" id="OHA10214.1"/>
    </source>
</evidence>
<comment type="caution">
    <text evidence="1">The sequence shown here is derived from an EMBL/GenBank/DDBJ whole genome shotgun (WGS) entry which is preliminary data.</text>
</comment>
<sequence length="92" mass="10413">MIDDALVLIDFLKKHWTEYSVKSALFSADGTCSEGDDFIVVDKVSVQDNEKMWFYKVHEKPEYELAAEASAGKPPPFRILARQSFLKENLGG</sequence>
<gene>
    <name evidence="1" type="ORF">A3H71_00735</name>
</gene>
<dbReference type="AlphaFoldDB" id="A0A1G2LFB0"/>
<evidence type="ECO:0000313" key="2">
    <source>
        <dbReference type="Proteomes" id="UP000179052"/>
    </source>
</evidence>
<organism evidence="1 2">
    <name type="scientific">Candidatus Sungbacteria bacterium RIFCSPLOWO2_02_FULL_48_13b</name>
    <dbReference type="NCBI Taxonomy" id="1802283"/>
    <lineage>
        <taxon>Bacteria</taxon>
        <taxon>Candidatus Sungiibacteriota</taxon>
    </lineage>
</organism>
<name>A0A1G2LFB0_9BACT</name>
<dbReference type="EMBL" id="MHQV01000037">
    <property type="protein sequence ID" value="OHA10214.1"/>
    <property type="molecule type" value="Genomic_DNA"/>
</dbReference>
<dbReference type="Proteomes" id="UP000179052">
    <property type="component" value="Unassembled WGS sequence"/>
</dbReference>
<proteinExistence type="predicted"/>
<reference evidence="1 2" key="1">
    <citation type="journal article" date="2016" name="Nat. Commun.">
        <title>Thousands of microbial genomes shed light on interconnected biogeochemical processes in an aquifer system.</title>
        <authorList>
            <person name="Anantharaman K."/>
            <person name="Brown C.T."/>
            <person name="Hug L.A."/>
            <person name="Sharon I."/>
            <person name="Castelle C.J."/>
            <person name="Probst A.J."/>
            <person name="Thomas B.C."/>
            <person name="Singh A."/>
            <person name="Wilkins M.J."/>
            <person name="Karaoz U."/>
            <person name="Brodie E.L."/>
            <person name="Williams K.H."/>
            <person name="Hubbard S.S."/>
            <person name="Banfield J.F."/>
        </authorList>
    </citation>
    <scope>NUCLEOTIDE SEQUENCE [LARGE SCALE GENOMIC DNA]</scope>
</reference>
<accession>A0A1G2LFB0</accession>